<sequence length="48" mass="5512">CGNFFNTVSRLEREQYAWHTTDLGRTCDTSCLLGAYSTNTGFFTFYCL</sequence>
<dbReference type="AlphaFoldDB" id="A0A061QVZ2"/>
<accession>A0A061QVZ2</accession>
<evidence type="ECO:0000313" key="1">
    <source>
        <dbReference type="EMBL" id="JAC62496.1"/>
    </source>
</evidence>
<gene>
    <name evidence="1" type="ORF">TSPGSL018_23211</name>
</gene>
<protein>
    <submittedName>
        <fullName evidence="1">Uncharacterized protein</fullName>
    </submittedName>
</protein>
<organism evidence="1">
    <name type="scientific">Tetraselmis sp. GSL018</name>
    <dbReference type="NCBI Taxonomy" id="582737"/>
    <lineage>
        <taxon>Eukaryota</taxon>
        <taxon>Viridiplantae</taxon>
        <taxon>Chlorophyta</taxon>
        <taxon>core chlorophytes</taxon>
        <taxon>Chlorodendrophyceae</taxon>
        <taxon>Chlorodendrales</taxon>
        <taxon>Chlorodendraceae</taxon>
        <taxon>Tetraselmis</taxon>
    </lineage>
</organism>
<reference evidence="1" key="1">
    <citation type="submission" date="2014-05" db="EMBL/GenBank/DDBJ databases">
        <title>The transcriptome of the halophilic microalga Tetraselmis sp. GSL018 isolated from the Great Salt Lake, Utah.</title>
        <authorList>
            <person name="Jinkerson R.E."/>
            <person name="D'Adamo S."/>
            <person name="Posewitz M.C."/>
        </authorList>
    </citation>
    <scope>NUCLEOTIDE SEQUENCE</scope>
    <source>
        <strain evidence="1">GSL018</strain>
    </source>
</reference>
<name>A0A061QVZ2_9CHLO</name>
<feature type="non-terminal residue" evidence="1">
    <location>
        <position position="1"/>
    </location>
</feature>
<proteinExistence type="predicted"/>
<dbReference type="EMBL" id="GBEZ01024498">
    <property type="protein sequence ID" value="JAC62496.1"/>
    <property type="molecule type" value="Transcribed_RNA"/>
</dbReference>